<evidence type="ECO:0000313" key="2">
    <source>
        <dbReference type="Proteomes" id="UP000814140"/>
    </source>
</evidence>
<protein>
    <submittedName>
        <fullName evidence="1">NAD(P)-binding protein</fullName>
    </submittedName>
</protein>
<name>A0ACB8SIX6_9AGAM</name>
<reference evidence="1" key="1">
    <citation type="submission" date="2021-03" db="EMBL/GenBank/DDBJ databases">
        <authorList>
            <consortium name="DOE Joint Genome Institute"/>
            <person name="Ahrendt S."/>
            <person name="Looney B.P."/>
            <person name="Miyauchi S."/>
            <person name="Morin E."/>
            <person name="Drula E."/>
            <person name="Courty P.E."/>
            <person name="Chicoki N."/>
            <person name="Fauchery L."/>
            <person name="Kohler A."/>
            <person name="Kuo A."/>
            <person name="Labutti K."/>
            <person name="Pangilinan J."/>
            <person name="Lipzen A."/>
            <person name="Riley R."/>
            <person name="Andreopoulos W."/>
            <person name="He G."/>
            <person name="Johnson J."/>
            <person name="Barry K.W."/>
            <person name="Grigoriev I.V."/>
            <person name="Nagy L."/>
            <person name="Hibbett D."/>
            <person name="Henrissat B."/>
            <person name="Matheny P.B."/>
            <person name="Labbe J."/>
            <person name="Martin F."/>
        </authorList>
    </citation>
    <scope>NUCLEOTIDE SEQUENCE</scope>
    <source>
        <strain evidence="1">HHB10654</strain>
    </source>
</reference>
<dbReference type="Proteomes" id="UP000814140">
    <property type="component" value="Unassembled WGS sequence"/>
</dbReference>
<accession>A0ACB8SIX6</accession>
<comment type="caution">
    <text evidence="1">The sequence shown here is derived from an EMBL/GenBank/DDBJ whole genome shotgun (WGS) entry which is preliminary data.</text>
</comment>
<sequence>MSSKSVFILGASGYIGGSVFIALRERYPDLQFTALVRNPAHFDKLRAAGAAVVPGSFTDVDIVAEQSYLADVVINAADADDLALTNAILKGIKRRADEGKPKGVLIHTSGSAVFLDGGKEGRFDPEARIWNDNNERDIKDITAAMIHGHVDVPILEAGNEGYVEAYIISPGAIVGDAKGPINNGTFFLKFLVQVYTMLQSSVYVGEGTNHFAIVHIDDVADLFLRVFERSQAGVPEGESPYARYFLATSNGVEWKTIATSVGAALARRTVLADGTPKVVSVGDLDPSIQFLGSSERVEADRSKSLGWNPRVIDLEDYVQPDIDAALDGMH</sequence>
<dbReference type="EMBL" id="MU277263">
    <property type="protein sequence ID" value="KAI0056479.1"/>
    <property type="molecule type" value="Genomic_DNA"/>
</dbReference>
<gene>
    <name evidence="1" type="ORF">BV25DRAFT_1570518</name>
</gene>
<reference evidence="1" key="2">
    <citation type="journal article" date="2022" name="New Phytol.">
        <title>Evolutionary transition to the ectomycorrhizal habit in the genomes of a hyperdiverse lineage of mushroom-forming fungi.</title>
        <authorList>
            <person name="Looney B."/>
            <person name="Miyauchi S."/>
            <person name="Morin E."/>
            <person name="Drula E."/>
            <person name="Courty P.E."/>
            <person name="Kohler A."/>
            <person name="Kuo A."/>
            <person name="LaButti K."/>
            <person name="Pangilinan J."/>
            <person name="Lipzen A."/>
            <person name="Riley R."/>
            <person name="Andreopoulos W."/>
            <person name="He G."/>
            <person name="Johnson J."/>
            <person name="Nolan M."/>
            <person name="Tritt A."/>
            <person name="Barry K.W."/>
            <person name="Grigoriev I.V."/>
            <person name="Nagy L.G."/>
            <person name="Hibbett D."/>
            <person name="Henrissat B."/>
            <person name="Matheny P.B."/>
            <person name="Labbe J."/>
            <person name="Martin F.M."/>
        </authorList>
    </citation>
    <scope>NUCLEOTIDE SEQUENCE</scope>
    <source>
        <strain evidence="1">HHB10654</strain>
    </source>
</reference>
<proteinExistence type="predicted"/>
<organism evidence="1 2">
    <name type="scientific">Artomyces pyxidatus</name>
    <dbReference type="NCBI Taxonomy" id="48021"/>
    <lineage>
        <taxon>Eukaryota</taxon>
        <taxon>Fungi</taxon>
        <taxon>Dikarya</taxon>
        <taxon>Basidiomycota</taxon>
        <taxon>Agaricomycotina</taxon>
        <taxon>Agaricomycetes</taxon>
        <taxon>Russulales</taxon>
        <taxon>Auriscalpiaceae</taxon>
        <taxon>Artomyces</taxon>
    </lineage>
</organism>
<keyword evidence="2" id="KW-1185">Reference proteome</keyword>
<evidence type="ECO:0000313" key="1">
    <source>
        <dbReference type="EMBL" id="KAI0056479.1"/>
    </source>
</evidence>